<dbReference type="EMBL" id="KV424203">
    <property type="protein sequence ID" value="KZT50248.1"/>
    <property type="molecule type" value="Genomic_DNA"/>
</dbReference>
<dbReference type="Proteomes" id="UP000076842">
    <property type="component" value="Unassembled WGS sequence"/>
</dbReference>
<accession>A0A165C530</accession>
<reference evidence="1 2" key="1">
    <citation type="journal article" date="2016" name="Mol. Biol. Evol.">
        <title>Comparative Genomics of Early-Diverging Mushroom-Forming Fungi Provides Insights into the Origins of Lignocellulose Decay Capabilities.</title>
        <authorList>
            <person name="Nagy L.G."/>
            <person name="Riley R."/>
            <person name="Tritt A."/>
            <person name="Adam C."/>
            <person name="Daum C."/>
            <person name="Floudas D."/>
            <person name="Sun H."/>
            <person name="Yadav J.S."/>
            <person name="Pangilinan J."/>
            <person name="Larsson K.H."/>
            <person name="Matsuura K."/>
            <person name="Barry K."/>
            <person name="Labutti K."/>
            <person name="Kuo R."/>
            <person name="Ohm R.A."/>
            <person name="Bhattacharya S.S."/>
            <person name="Shirouzu T."/>
            <person name="Yoshinaga Y."/>
            <person name="Martin F.M."/>
            <person name="Grigoriev I.V."/>
            <person name="Hibbett D.S."/>
        </authorList>
    </citation>
    <scope>NUCLEOTIDE SEQUENCE [LARGE SCALE GENOMIC DNA]</scope>
    <source>
        <strain evidence="1 2">HHB12733</strain>
    </source>
</reference>
<dbReference type="AlphaFoldDB" id="A0A165C530"/>
<proteinExistence type="predicted"/>
<keyword evidence="2" id="KW-1185">Reference proteome</keyword>
<name>A0A165C530_9BASI</name>
<evidence type="ECO:0000313" key="2">
    <source>
        <dbReference type="Proteomes" id="UP000076842"/>
    </source>
</evidence>
<organism evidence="1 2">
    <name type="scientific">Calocera cornea HHB12733</name>
    <dbReference type="NCBI Taxonomy" id="1353952"/>
    <lineage>
        <taxon>Eukaryota</taxon>
        <taxon>Fungi</taxon>
        <taxon>Dikarya</taxon>
        <taxon>Basidiomycota</taxon>
        <taxon>Agaricomycotina</taxon>
        <taxon>Dacrymycetes</taxon>
        <taxon>Dacrymycetales</taxon>
        <taxon>Dacrymycetaceae</taxon>
        <taxon>Calocera</taxon>
    </lineage>
</organism>
<evidence type="ECO:0000313" key="1">
    <source>
        <dbReference type="EMBL" id="KZT50248.1"/>
    </source>
</evidence>
<sequence length="96" mass="10363">MARVRGDGSHRPAPLRSYGHTNAFCPSNVLWSTISVLYASTSVAHSHPDDLTVVAYSTKTHDKDRSMHSICVSFTGSLGAPEQEQTAGPSGSRRTY</sequence>
<dbReference type="InParanoid" id="A0A165C530"/>
<gene>
    <name evidence="1" type="ORF">CALCODRAFT_201235</name>
</gene>
<protein>
    <submittedName>
        <fullName evidence="1">Uncharacterized protein</fullName>
    </submittedName>
</protein>